<dbReference type="EMBL" id="AODQ01000019">
    <property type="protein sequence ID" value="EMR03687.1"/>
    <property type="molecule type" value="Genomic_DNA"/>
</dbReference>
<evidence type="ECO:0000313" key="1">
    <source>
        <dbReference type="EMBL" id="EMR03687.1"/>
    </source>
</evidence>
<dbReference type="Pfam" id="PF13489">
    <property type="entry name" value="Methyltransf_23"/>
    <property type="match status" value="1"/>
</dbReference>
<gene>
    <name evidence="1" type="ORF">ADICEAN_01121</name>
</gene>
<dbReference type="Gene3D" id="3.40.50.150">
    <property type="entry name" value="Vaccinia Virus protein VP39"/>
    <property type="match status" value="1"/>
</dbReference>
<accession>M7N8V3</accession>
<organism evidence="1 2">
    <name type="scientific">Cesiribacter andamanensis AMV16</name>
    <dbReference type="NCBI Taxonomy" id="1279009"/>
    <lineage>
        <taxon>Bacteria</taxon>
        <taxon>Pseudomonadati</taxon>
        <taxon>Bacteroidota</taxon>
        <taxon>Cytophagia</taxon>
        <taxon>Cytophagales</taxon>
        <taxon>Cesiribacteraceae</taxon>
        <taxon>Cesiribacter</taxon>
    </lineage>
</organism>
<evidence type="ECO:0000313" key="2">
    <source>
        <dbReference type="Proteomes" id="UP000011910"/>
    </source>
</evidence>
<dbReference type="CDD" id="cd02440">
    <property type="entry name" value="AdoMet_MTases"/>
    <property type="match status" value="1"/>
</dbReference>
<dbReference type="STRING" id="1279009.ADICEAN_01121"/>
<dbReference type="eggNOG" id="COG2227">
    <property type="taxonomic scope" value="Bacteria"/>
</dbReference>
<dbReference type="InterPro" id="IPR029063">
    <property type="entry name" value="SAM-dependent_MTases_sf"/>
</dbReference>
<dbReference type="AlphaFoldDB" id="M7N8V3"/>
<keyword evidence="1" id="KW-0489">Methyltransferase</keyword>
<keyword evidence="1" id="KW-0830">Ubiquinone</keyword>
<dbReference type="PANTHER" id="PTHR43861">
    <property type="entry name" value="TRANS-ACONITATE 2-METHYLTRANSFERASE-RELATED"/>
    <property type="match status" value="1"/>
</dbReference>
<sequence>MKEMHALRYYFEDIARCAMCGDETSGHKVLGQRMNKSQGLNPKANSGITTSVLQCTNCKLIYSNPQPIPFDIQDHYGVPPEAYWKEEYFTHHPEYFASEIAIAKRLLPEQQGLKALDIGAGLGKCMLSLQNAGFDVWGLEPSIPFREKAIDKMGIRAERLSQGMMEELDYPASFFDFITFGAVLEHLYQPAASIERALGWLKPGGIIQIEVPSSEHFMPSLLNFYYRLKGTNYVTNLSPMHEPFHLYEFSLRSFQELAKKLPFEIAFHEYHVCDIFHIPKVLHPLFSWYMAKTNKGMQLSVWLRKK</sequence>
<dbReference type="SUPFAM" id="SSF53335">
    <property type="entry name" value="S-adenosyl-L-methionine-dependent methyltransferases"/>
    <property type="match status" value="1"/>
</dbReference>
<comment type="caution">
    <text evidence="1">The sequence shown here is derived from an EMBL/GenBank/DDBJ whole genome shotgun (WGS) entry which is preliminary data.</text>
</comment>
<dbReference type="Proteomes" id="UP000011910">
    <property type="component" value="Unassembled WGS sequence"/>
</dbReference>
<keyword evidence="1" id="KW-0808">Transferase</keyword>
<keyword evidence="2" id="KW-1185">Reference proteome</keyword>
<reference evidence="1 2" key="1">
    <citation type="journal article" date="2013" name="Genome Announc.">
        <title>Draft Genome Sequence of Cesiribacter andamanensis Strain AMV16T, Isolated from a Soil Sample from a Mud Volcano in the Andaman Islands, India.</title>
        <authorList>
            <person name="Shivaji S."/>
            <person name="Ara S."/>
            <person name="Begum Z."/>
            <person name="Srinivas T.N."/>
            <person name="Singh A."/>
            <person name="Kumar Pinnaka A."/>
        </authorList>
    </citation>
    <scope>NUCLEOTIDE SEQUENCE [LARGE SCALE GENOMIC DNA]</scope>
    <source>
        <strain evidence="1 2">AMV16</strain>
    </source>
</reference>
<dbReference type="GO" id="GO:0008168">
    <property type="term" value="F:methyltransferase activity"/>
    <property type="evidence" value="ECO:0007669"/>
    <property type="project" value="UniProtKB-KW"/>
</dbReference>
<protein>
    <submittedName>
        <fullName evidence="1">Bifunctional 3-demethylubiquinone-9 3-methyltransferase/ 2-octaprenyl-6-hydroxy phenol methylase</fullName>
    </submittedName>
</protein>
<name>M7N8V3_9BACT</name>
<dbReference type="GO" id="GO:0032259">
    <property type="term" value="P:methylation"/>
    <property type="evidence" value="ECO:0007669"/>
    <property type="project" value="UniProtKB-KW"/>
</dbReference>
<proteinExistence type="predicted"/>